<dbReference type="Proteomes" id="UP000542125">
    <property type="component" value="Unassembled WGS sequence"/>
</dbReference>
<sequence length="34" mass="3462">MDLIFLALTAGLFGLTLGLVALCDRLGATPGART</sequence>
<comment type="caution">
    <text evidence="1">The sequence shown here is derived from an EMBL/GenBank/DDBJ whole genome shotgun (WGS) entry which is preliminary data.</text>
</comment>
<accession>A0A7Y9IU42</accession>
<dbReference type="EMBL" id="JACBYR010000001">
    <property type="protein sequence ID" value="NYE83096.1"/>
    <property type="molecule type" value="Genomic_DNA"/>
</dbReference>
<dbReference type="AlphaFoldDB" id="A0A7Y9IU42"/>
<name>A0A7Y9IU42_9BURK</name>
<proteinExistence type="predicted"/>
<organism evidence="1 2">
    <name type="scientific">Pigmentiphaga litoralis</name>
    <dbReference type="NCBI Taxonomy" id="516702"/>
    <lineage>
        <taxon>Bacteria</taxon>
        <taxon>Pseudomonadati</taxon>
        <taxon>Pseudomonadota</taxon>
        <taxon>Betaproteobacteria</taxon>
        <taxon>Burkholderiales</taxon>
        <taxon>Alcaligenaceae</taxon>
        <taxon>Pigmentiphaga</taxon>
    </lineage>
</organism>
<protein>
    <submittedName>
        <fullName evidence="1">Uncharacterized protein</fullName>
    </submittedName>
</protein>
<reference evidence="1 2" key="1">
    <citation type="submission" date="2020-07" db="EMBL/GenBank/DDBJ databases">
        <title>Genomic Encyclopedia of Type Strains, Phase IV (KMG-V): Genome sequencing to study the core and pangenomes of soil and plant-associated prokaryotes.</title>
        <authorList>
            <person name="Whitman W."/>
        </authorList>
    </citation>
    <scope>NUCLEOTIDE SEQUENCE [LARGE SCALE GENOMIC DNA]</scope>
    <source>
        <strain evidence="1 2">SAS40</strain>
    </source>
</reference>
<gene>
    <name evidence="1" type="ORF">FHW18_002367</name>
</gene>
<keyword evidence="2" id="KW-1185">Reference proteome</keyword>
<evidence type="ECO:0000313" key="1">
    <source>
        <dbReference type="EMBL" id="NYE83096.1"/>
    </source>
</evidence>
<evidence type="ECO:0000313" key="2">
    <source>
        <dbReference type="Proteomes" id="UP000542125"/>
    </source>
</evidence>